<feature type="compositionally biased region" description="Basic and acidic residues" evidence="1">
    <location>
        <begin position="927"/>
        <end position="936"/>
    </location>
</feature>
<feature type="compositionally biased region" description="Basic and acidic residues" evidence="1">
    <location>
        <begin position="216"/>
        <end position="232"/>
    </location>
</feature>
<feature type="compositionally biased region" description="Low complexity" evidence="1">
    <location>
        <begin position="63"/>
        <end position="76"/>
    </location>
</feature>
<feature type="compositionally biased region" description="Basic and acidic residues" evidence="1">
    <location>
        <begin position="1113"/>
        <end position="1122"/>
    </location>
</feature>
<proteinExistence type="predicted"/>
<feature type="compositionally biased region" description="Low complexity" evidence="1">
    <location>
        <begin position="261"/>
        <end position="271"/>
    </location>
</feature>
<accession>A0A8J2WMU7</accession>
<feature type="compositionally biased region" description="Low complexity" evidence="1">
    <location>
        <begin position="131"/>
        <end position="140"/>
    </location>
</feature>
<feature type="region of interest" description="Disordered" evidence="1">
    <location>
        <begin position="401"/>
        <end position="427"/>
    </location>
</feature>
<evidence type="ECO:0000256" key="1">
    <source>
        <dbReference type="SAM" id="MobiDB-lite"/>
    </source>
</evidence>
<organism evidence="2 3">
    <name type="scientific">Daphnia galeata</name>
    <dbReference type="NCBI Taxonomy" id="27404"/>
    <lineage>
        <taxon>Eukaryota</taxon>
        <taxon>Metazoa</taxon>
        <taxon>Ecdysozoa</taxon>
        <taxon>Arthropoda</taxon>
        <taxon>Crustacea</taxon>
        <taxon>Branchiopoda</taxon>
        <taxon>Diplostraca</taxon>
        <taxon>Cladocera</taxon>
        <taxon>Anomopoda</taxon>
        <taxon>Daphniidae</taxon>
        <taxon>Daphnia</taxon>
    </lineage>
</organism>
<feature type="region of interest" description="Disordered" evidence="1">
    <location>
        <begin position="774"/>
        <end position="793"/>
    </location>
</feature>
<feature type="compositionally biased region" description="Gly residues" evidence="1">
    <location>
        <begin position="639"/>
        <end position="648"/>
    </location>
</feature>
<dbReference type="Proteomes" id="UP000789390">
    <property type="component" value="Unassembled WGS sequence"/>
</dbReference>
<feature type="compositionally biased region" description="Low complexity" evidence="1">
    <location>
        <begin position="1123"/>
        <end position="1146"/>
    </location>
</feature>
<feature type="compositionally biased region" description="Basic and acidic residues" evidence="1">
    <location>
        <begin position="583"/>
        <end position="592"/>
    </location>
</feature>
<feature type="region of interest" description="Disordered" evidence="1">
    <location>
        <begin position="858"/>
        <end position="1009"/>
    </location>
</feature>
<feature type="region of interest" description="Disordered" evidence="1">
    <location>
        <begin position="1113"/>
        <end position="1151"/>
    </location>
</feature>
<protein>
    <submittedName>
        <fullName evidence="2">Uncharacterized protein</fullName>
    </submittedName>
</protein>
<evidence type="ECO:0000313" key="2">
    <source>
        <dbReference type="EMBL" id="CAH0104890.1"/>
    </source>
</evidence>
<reference evidence="2" key="1">
    <citation type="submission" date="2021-11" db="EMBL/GenBank/DDBJ databases">
        <authorList>
            <person name="Schell T."/>
        </authorList>
    </citation>
    <scope>NUCLEOTIDE SEQUENCE</scope>
    <source>
        <strain evidence="2">M5</strain>
    </source>
</reference>
<feature type="region of interest" description="Disordered" evidence="1">
    <location>
        <begin position="111"/>
        <end position="140"/>
    </location>
</feature>
<feature type="region of interest" description="Disordered" evidence="1">
    <location>
        <begin position="1552"/>
        <end position="1599"/>
    </location>
</feature>
<feature type="region of interest" description="Disordered" evidence="1">
    <location>
        <begin position="215"/>
        <end position="295"/>
    </location>
</feature>
<feature type="compositionally biased region" description="Low complexity" evidence="1">
    <location>
        <begin position="614"/>
        <end position="624"/>
    </location>
</feature>
<feature type="compositionally biased region" description="Low complexity" evidence="1">
    <location>
        <begin position="979"/>
        <end position="1007"/>
    </location>
</feature>
<feature type="region of interest" description="Disordered" evidence="1">
    <location>
        <begin position="45"/>
        <end position="94"/>
    </location>
</feature>
<dbReference type="OrthoDB" id="8197931at2759"/>
<evidence type="ECO:0000313" key="3">
    <source>
        <dbReference type="Proteomes" id="UP000789390"/>
    </source>
</evidence>
<feature type="region of interest" description="Disordered" evidence="1">
    <location>
        <begin position="803"/>
        <end position="828"/>
    </location>
</feature>
<dbReference type="EMBL" id="CAKKLH010000157">
    <property type="protein sequence ID" value="CAH0104890.1"/>
    <property type="molecule type" value="Genomic_DNA"/>
</dbReference>
<name>A0A8J2WMU7_9CRUS</name>
<feature type="compositionally biased region" description="Low complexity" evidence="1">
    <location>
        <begin position="502"/>
        <end position="515"/>
    </location>
</feature>
<comment type="caution">
    <text evidence="2">The sequence shown here is derived from an EMBL/GenBank/DDBJ whole genome shotgun (WGS) entry which is preliminary data.</text>
</comment>
<gene>
    <name evidence="2" type="ORF">DGAL_LOCUS7819</name>
</gene>
<feature type="compositionally biased region" description="Low complexity" evidence="1">
    <location>
        <begin position="401"/>
        <end position="420"/>
    </location>
</feature>
<feature type="compositionally biased region" description="Polar residues" evidence="1">
    <location>
        <begin position="868"/>
        <end position="900"/>
    </location>
</feature>
<sequence length="1599" mass="169380">MVANEIAGSGQVDVFLLGGGGTSRWTTSSSTTGITSMTCHTASRLSGTTSAMVGDRRGGGVGTTASAPTTTSPPSGETLNWSRQHDGQSQHSRVYSSNDVVAFQRWADTRQHQSADIGPSETDEKGLAQLSSSSSSSSSSVVLDRIQQAKSTSVVSVSVSVQRLVSSSNDGLRINYNCSDQSSDGDDSVIETEIHQQSTIGKSNAIQVNDALDAPQKSDDQQHDDKMPRHSYDSGSVQQQHQQHAQWGGGGGDGDEINNTSSSLSSSSSSSCGGGGGVPLKSALKRPTVGRSGGVAGTLQQLQSLRKKSRVRFNEALNTFLECDYVIYVDDDEYDLLYHLDAVAAAAAQAEFEFESADPAHGSLSTNPVIITTTEQPQLVNVRSFELQLPETSTCVGHATVPGSGPPTVVVPPSSSSSTSDAGTLSPPDGYKDAAAFYAAAAALVDLENHHLSGFTDDGVDPWESEDYDDEEAMADEAEALDNGWMDSQLAEESPKSHANHQLQQQLQQQQQQQQPPMSDVSAVGSDPLPDPPRTGILKGGKLWRGAVNNNNDSSHNNSSSTSSSSSTGPCSSSIGGGGEEGTLSRHGEKSPAVRFIHLNDAHSGGGGGDAEDVGANNTTATGGLASGGGQSSTSQRSGLGGGGGGGTGHHHNSAFQQLFPRARKLLQELPEAEIQRLTTAARANNVASFSSTRTGGITSLLGHDSTTTTDTTDASDLKYEKALRVTEVTEDADESHGGASGGANAAAAARLGVQYSADYYQIIKRIRSASAETARQQQQQQRKTDANPPTAADSLVERLKWLTTTDVDDETTEESTGVAEEREAADGGSDLEMAAMQLAAYASVPLENAEQIRDVGEEEDDVHYHHQTSLRSASSGTGEACQESTSNDASSASVVVTNNKPGGAKSGGSGEKSTYRKLNELFFRTKSKDKNKDTNKSSNSALNRSFSPPPPAEVEPKMKPSKKQQQQQQQSHLIHIVGLAGKSSASSSTPTGALSSSGASGTETLGRIPNVVPTVDHVYRAAVDLVTRNTSGQQHQTMHINHPVAGFVHSGVVIQGPSANDSYSLDDIDAALHAQISAAAAAASSSSSSGSVGATEANASQCLYLMPANHRIPEDSRDETGGSRSSGSSGDSGLGLSSHDTSLTGMSDTATDAGCVQDELQAFVRQDATQGRIDRIKKRYSAALEPDEAEDYGFLRRPSVRGIKTKFGSTSEIIQQMQAQLAGPMPAVTAARASGQTHVNWSSYAEQSSIQAEALLDPREKRRSAMMAMSNSVHLPALPEDAGYFHQQHQQLLHSAGSAHPNAVAVTNRPSSVMNIYGSTGDLYQHLRAPMRPVMVRHPPTTSSSSIVVPGAHPPQLLERTSSVSSVSSAIDASAVYGTIRRQPQMMQHPSYSHPALPDSLSPTRDYAPAIMMQQHSQQLLHQQQQQHHQLPLRMTVSTPAGPYMAQQQQQQQQRPVSQQMLPAGSVAYYATPQEYALQQQLQQQQQQFQMQQQQQQQQHYVYATLPGKRQSPYGVPANIPVSVGSQVVVGTAPTVLDPTRYRQVLPPMTSQVTLRPSSALADPRYSSVGHLQPPPPPHHPQQQQQQPAGCSDVERRT</sequence>
<feature type="region of interest" description="Disordered" evidence="1">
    <location>
        <begin position="490"/>
        <end position="653"/>
    </location>
</feature>
<feature type="compositionally biased region" description="Low complexity" evidence="1">
    <location>
        <begin position="549"/>
        <end position="574"/>
    </location>
</feature>
<keyword evidence="3" id="KW-1185">Reference proteome</keyword>